<name>A0A8S1M2N7_9CILI</name>
<reference evidence="2" key="1">
    <citation type="submission" date="2021-01" db="EMBL/GenBank/DDBJ databases">
        <authorList>
            <consortium name="Genoscope - CEA"/>
            <person name="William W."/>
        </authorList>
    </citation>
    <scope>NUCLEOTIDE SEQUENCE</scope>
</reference>
<dbReference type="Proteomes" id="UP000692954">
    <property type="component" value="Unassembled WGS sequence"/>
</dbReference>
<keyword evidence="3" id="KW-1185">Reference proteome</keyword>
<organism evidence="2 3">
    <name type="scientific">Paramecium sonneborni</name>
    <dbReference type="NCBI Taxonomy" id="65129"/>
    <lineage>
        <taxon>Eukaryota</taxon>
        <taxon>Sar</taxon>
        <taxon>Alveolata</taxon>
        <taxon>Ciliophora</taxon>
        <taxon>Intramacronucleata</taxon>
        <taxon>Oligohymenophorea</taxon>
        <taxon>Peniculida</taxon>
        <taxon>Parameciidae</taxon>
        <taxon>Paramecium</taxon>
    </lineage>
</organism>
<comment type="caution">
    <text evidence="2">The sequence shown here is derived from an EMBL/GenBank/DDBJ whole genome shotgun (WGS) entry which is preliminary data.</text>
</comment>
<evidence type="ECO:0000259" key="1">
    <source>
        <dbReference type="Pfam" id="PF17392"/>
    </source>
</evidence>
<evidence type="ECO:0000313" key="2">
    <source>
        <dbReference type="EMBL" id="CAD8073889.1"/>
    </source>
</evidence>
<dbReference type="EMBL" id="CAJJDN010000031">
    <property type="protein sequence ID" value="CAD8073889.1"/>
    <property type="molecule type" value="Genomic_DNA"/>
</dbReference>
<dbReference type="AlphaFoldDB" id="A0A8S1M2N7"/>
<dbReference type="Pfam" id="PF17392">
    <property type="entry name" value="Urocanase_C"/>
    <property type="match status" value="1"/>
</dbReference>
<sequence length="100" mass="11326">MAIQRDSQRNTLGALLNGGKVGWGEVINGGLVLDGSDDASRRTKMMFYGQLNIQITLMGCQQWCRKNILVQKLECIIQYKKVDRNRTTINSYNFLCYGCS</sequence>
<proteinExistence type="predicted"/>
<protein>
    <recommendedName>
        <fullName evidence="1">Urocanase C-terminal domain-containing protein</fullName>
    </recommendedName>
</protein>
<gene>
    <name evidence="2" type="ORF">PSON_ATCC_30995.1.T0310187</name>
</gene>
<dbReference type="InterPro" id="IPR035401">
    <property type="entry name" value="Urocanase_C"/>
</dbReference>
<feature type="domain" description="Urocanase C-terminal" evidence="1">
    <location>
        <begin position="8"/>
        <end position="51"/>
    </location>
</feature>
<accession>A0A8S1M2N7</accession>
<evidence type="ECO:0000313" key="3">
    <source>
        <dbReference type="Proteomes" id="UP000692954"/>
    </source>
</evidence>